<proteinExistence type="predicted"/>
<dbReference type="InterPro" id="IPR011992">
    <property type="entry name" value="EF-hand-dom_pair"/>
</dbReference>
<evidence type="ECO:0000313" key="2">
    <source>
        <dbReference type="Proteomes" id="UP001158576"/>
    </source>
</evidence>
<reference evidence="1 2" key="1">
    <citation type="submission" date="2021-04" db="EMBL/GenBank/DDBJ databases">
        <authorList>
            <person name="Bliznina A."/>
        </authorList>
    </citation>
    <scope>NUCLEOTIDE SEQUENCE [LARGE SCALE GENOMIC DNA]</scope>
</reference>
<organism evidence="1 2">
    <name type="scientific">Oikopleura dioica</name>
    <name type="common">Tunicate</name>
    <dbReference type="NCBI Taxonomy" id="34765"/>
    <lineage>
        <taxon>Eukaryota</taxon>
        <taxon>Metazoa</taxon>
        <taxon>Chordata</taxon>
        <taxon>Tunicata</taxon>
        <taxon>Appendicularia</taxon>
        <taxon>Copelata</taxon>
        <taxon>Oikopleuridae</taxon>
        <taxon>Oikopleura</taxon>
    </lineage>
</organism>
<dbReference type="EMBL" id="OU015567">
    <property type="protein sequence ID" value="CAG5109657.1"/>
    <property type="molecule type" value="Genomic_DNA"/>
</dbReference>
<dbReference type="SUPFAM" id="SSF47473">
    <property type="entry name" value="EF-hand"/>
    <property type="match status" value="1"/>
</dbReference>
<sequence>MTDFSELTELILREFHGQKLEDLKNSWKAADKDNKGISCRTFHKLLASHATLPPTIGDQQVKSFSYLLTNGVRQFLHFSDLAGFIKSRTVELGMPRWLKRDHTFIISDEDSWTKDRALSFLSRNWGKFRELLENEFVDEVIEKSSLRKFLLEKFGIYFGDKDFDELWDFLSDGQRISRTNIVWKKLSNHINPGSTCTSIDLETRGQSSPEEVASKIITELALADQMLVRRIFHGFDKLKRGKLDSRRFHLALQKLGIKLKMKEQRLLSQSEVFEKDEKTVLIEKLLARVSALNLISCKR</sequence>
<protein>
    <submittedName>
        <fullName evidence="1">Oidioi.mRNA.OKI2018_I69.chr2.g4172.t1.cds</fullName>
    </submittedName>
</protein>
<keyword evidence="2" id="KW-1185">Reference proteome</keyword>
<dbReference type="Proteomes" id="UP001158576">
    <property type="component" value="Chromosome 2"/>
</dbReference>
<accession>A0ABN7T0B4</accession>
<name>A0ABN7T0B4_OIKDI</name>
<gene>
    <name evidence="1" type="ORF">OKIOD_LOCUS12937</name>
</gene>
<evidence type="ECO:0000313" key="1">
    <source>
        <dbReference type="EMBL" id="CAG5109657.1"/>
    </source>
</evidence>